<dbReference type="PANTHER" id="PTHR12631:SF10">
    <property type="entry name" value="BETA-XYLOSIDASE-LIKE PROTEIN-RELATED"/>
    <property type="match status" value="1"/>
</dbReference>
<sequence>MTLSAKTLLAGALLGLAGLLPGAELWQEAEHYARTNWDGVALFLQPDGKGASNHRVLKLYNGKAPADSDGYFAEYEIEVPEDGEYHVWASLSDPASNWASPVKIQFDGLPQIDTSGCRWKSGAYGLPHPNRVLGWINPGSVKLTKGRHKVVFRVSEPRRSDRKFISYFDGFYLTTADNVRPPASYRIAPNLQPAWRDVVKRAGSYKQLADSLKYGSEVWREAEDYVRTNWGGKVLLAREDGKGASGSQILRVYTGKAPEGTDGYFAEYRITVPEDGEYHVWLSISDPGSAWASPVRIRFDGQPELDTAGMRWKSRPYGNGQLGWVTPGKVKLTKGEHQVTVRVTDMRRMSKQYICFFDGFYLCTGEFPTLPDNCRIAPNLQPEWKEVLERVGSFRLHLYELEKQQFKAVVDTLAPTEQISDANAELAEKRLMARPLPDPAGRKRTHRFGVHGMEKPFVLAGVMPKETERAFELLARAGVDTLRTAELCWHRLGNDAPPKFDFTEIDYQVRFAQKYGMNFMFTIGYPPGKFNFGGHHLSTFRPEHEKLFREYLRIILPKYDRYAQYWEYCNEVDAPQVWWRKATAREYARDCRIVRDEMKKLGIRTPLLGVSATYSRTDRHDPKGEGRAFTRTAAAAGMADVLDGYSLHYTWPLKQQPFVEFFRDLTPGGASRLLVNSEEAGYTHPSDVIKLFARDFYLYGMESVYYYVSRDWIEAGNPIYSGLFDIDWRPKLRLLSFAAAVDAMKTRELAAMAEPAPGVEAYLLRNPENPADCAVVLWKNGGDEAHGSRFTRTAAPAPVQVAFPAGTIVKAVDWKLDEPAFTPAAPVFEIGAQPLIVYCDRLPEWTPVTPEEWQKTRHAVGVNTSEANLPGQ</sequence>
<keyword evidence="1" id="KW-0732">Signal</keyword>
<organism evidence="2 3">
    <name type="scientific">Victivallis vadensis</name>
    <dbReference type="NCBI Taxonomy" id="172901"/>
    <lineage>
        <taxon>Bacteria</taxon>
        <taxon>Pseudomonadati</taxon>
        <taxon>Lentisphaerota</taxon>
        <taxon>Lentisphaeria</taxon>
        <taxon>Victivallales</taxon>
        <taxon>Victivallaceae</taxon>
        <taxon>Victivallis</taxon>
    </lineage>
</organism>
<feature type="chain" id="PRO_5015445774" evidence="1">
    <location>
        <begin position="23"/>
        <end position="872"/>
    </location>
</feature>
<evidence type="ECO:0000313" key="3">
    <source>
        <dbReference type="Proteomes" id="UP000245959"/>
    </source>
</evidence>
<dbReference type="Proteomes" id="UP000245959">
    <property type="component" value="Unassembled WGS sequence"/>
</dbReference>
<dbReference type="OrthoDB" id="6433133at2"/>
<dbReference type="Gene3D" id="3.20.20.80">
    <property type="entry name" value="Glycosidases"/>
    <property type="match status" value="1"/>
</dbReference>
<evidence type="ECO:0000313" key="2">
    <source>
        <dbReference type="EMBL" id="PVY36679.1"/>
    </source>
</evidence>
<dbReference type="GO" id="GO:0004553">
    <property type="term" value="F:hydrolase activity, hydrolyzing O-glycosyl compounds"/>
    <property type="evidence" value="ECO:0007669"/>
    <property type="project" value="TreeGrafter"/>
</dbReference>
<dbReference type="EMBL" id="QEKH01000033">
    <property type="protein sequence ID" value="PVY36679.1"/>
    <property type="molecule type" value="Genomic_DNA"/>
</dbReference>
<dbReference type="Gene3D" id="2.60.120.260">
    <property type="entry name" value="Galactose-binding domain-like"/>
    <property type="match status" value="2"/>
</dbReference>
<proteinExistence type="predicted"/>
<name>A0A2U1AJS8_9BACT</name>
<keyword evidence="3" id="KW-1185">Reference proteome</keyword>
<dbReference type="AlphaFoldDB" id="A0A2U1AJS8"/>
<gene>
    <name evidence="2" type="ORF">C8D82_1335</name>
</gene>
<protein>
    <submittedName>
        <fullName evidence="2">Uncharacterized protein</fullName>
    </submittedName>
</protein>
<dbReference type="RefSeq" id="WP_116885416.1">
    <property type="nucleotide sequence ID" value="NZ_CABMMC010000027.1"/>
</dbReference>
<dbReference type="InterPro" id="IPR051923">
    <property type="entry name" value="Glycosyl_Hydrolase_39"/>
</dbReference>
<feature type="signal peptide" evidence="1">
    <location>
        <begin position="1"/>
        <end position="22"/>
    </location>
</feature>
<dbReference type="PANTHER" id="PTHR12631">
    <property type="entry name" value="ALPHA-L-IDURONIDASE"/>
    <property type="match status" value="1"/>
</dbReference>
<comment type="caution">
    <text evidence="2">The sequence shown here is derived from an EMBL/GenBank/DDBJ whole genome shotgun (WGS) entry which is preliminary data.</text>
</comment>
<reference evidence="2 3" key="1">
    <citation type="submission" date="2018-04" db="EMBL/GenBank/DDBJ databases">
        <title>Genomic Encyclopedia of Type Strains, Phase IV (KMG-IV): sequencing the most valuable type-strain genomes for metagenomic binning, comparative biology and taxonomic classification.</title>
        <authorList>
            <person name="Goeker M."/>
        </authorList>
    </citation>
    <scope>NUCLEOTIDE SEQUENCE [LARGE SCALE GENOMIC DNA]</scope>
    <source>
        <strain evidence="2 3">DSM 14823</strain>
    </source>
</reference>
<dbReference type="InterPro" id="IPR017853">
    <property type="entry name" value="GH"/>
</dbReference>
<accession>A0A2U1AJS8</accession>
<dbReference type="SUPFAM" id="SSF51445">
    <property type="entry name" value="(Trans)glycosidases"/>
    <property type="match status" value="1"/>
</dbReference>
<evidence type="ECO:0000256" key="1">
    <source>
        <dbReference type="SAM" id="SignalP"/>
    </source>
</evidence>
<dbReference type="GeneID" id="78296692"/>